<dbReference type="PANTHER" id="PTHR10492:SF57">
    <property type="entry name" value="ATP-DEPENDENT DNA HELICASE"/>
    <property type="match status" value="1"/>
</dbReference>
<sequence>MAPTNASKKRGRPPKKKNSGMFQSQKVEGDEPSTKTQRGQPPKVAPVDSFNQEASENEEQSETDSEPVPIKRRRSLKRSTPLTFRHARDKTRAQVLKDVQKHRERNMTVKDRFKKIAKKPYLAKTVVENHLLNEVEFFDVGDLEVRCKHCDALFFKAEHIRKTKGEFDQCCNMGNNCISSPFIDFPPKLQSLYERNCHSLANNWQGLEVDFSDLIKNFHKHTRQYNSMFAFGSMKAKQEDLGPGPYCYKIHGAIYHTVNLAMRPDGGEKPSYAQLFFIDTQEALDFRKDLDPNKECEDDLMMEIDQLMRDVNPYCEALNMMHEVEAQEYAKAQNFGIDPPQIRLLFDVGANADLRRYNIPRTSEIAAVFALNSNNELPMYEGIAIHPVGRKLKLLSKFDKRAESMIYPLYFPTGKGLPHAHILVVVAPEAKIRTTEDIDNVVWARIPDQEEHPKLYEIVTSHMVHGPCGSLNPNSPCMEGVKPGSLKCNKKYPMDFIEETRMGEDSFAFYKRPDDGKKITKNGCELDNRYIVPYSPYLSLKYSAHINVEICASVKSVKYLYKYVYKGHDAAKMVIANGGENVLIHDEIKNFVEMRYVAPHEGIFYVTHSFQNLFLAFWRLMKYDMDDKSHHVERLDIHLPDQQNVYYKPGENIRRVLGNATKRDTKLTAWFKINKDPVFGLEAKKYYYYEFPEKYTWLSGQRKWKPRESGKPTIGRMYTVSLKQEELAMLRLLLLNIKGAESWEDLLRDPHDPYLIHETFKKAALAHGLLEDDNEWEKYFLEMSSFQMPK</sequence>
<feature type="compositionally biased region" description="Basic residues" evidence="1">
    <location>
        <begin position="7"/>
        <end position="18"/>
    </location>
</feature>
<evidence type="ECO:0000313" key="3">
    <source>
        <dbReference type="WBParaSite" id="ACRNAN_scaffold4505.g21150.t1"/>
    </source>
</evidence>
<organism evidence="2 3">
    <name type="scientific">Acrobeloides nanus</name>
    <dbReference type="NCBI Taxonomy" id="290746"/>
    <lineage>
        <taxon>Eukaryota</taxon>
        <taxon>Metazoa</taxon>
        <taxon>Ecdysozoa</taxon>
        <taxon>Nematoda</taxon>
        <taxon>Chromadorea</taxon>
        <taxon>Rhabditida</taxon>
        <taxon>Tylenchina</taxon>
        <taxon>Cephalobomorpha</taxon>
        <taxon>Cephaloboidea</taxon>
        <taxon>Cephalobidae</taxon>
        <taxon>Acrobeloides</taxon>
    </lineage>
</organism>
<accession>A0A914DZC5</accession>
<dbReference type="WBParaSite" id="ACRNAN_scaffold4505.g21150.t1">
    <property type="protein sequence ID" value="ACRNAN_scaffold4505.g21150.t1"/>
    <property type="gene ID" value="ACRNAN_scaffold4505.g21150"/>
</dbReference>
<proteinExistence type="predicted"/>
<feature type="compositionally biased region" description="Acidic residues" evidence="1">
    <location>
        <begin position="55"/>
        <end position="65"/>
    </location>
</feature>
<protein>
    <submittedName>
        <fullName evidence="3">Helitron helicase-like domain-containing protein</fullName>
    </submittedName>
</protein>
<dbReference type="Proteomes" id="UP000887540">
    <property type="component" value="Unplaced"/>
</dbReference>
<reference evidence="3" key="1">
    <citation type="submission" date="2022-11" db="UniProtKB">
        <authorList>
            <consortium name="WormBaseParasite"/>
        </authorList>
    </citation>
    <scope>IDENTIFICATION</scope>
</reference>
<dbReference type="PANTHER" id="PTHR10492">
    <property type="match status" value="1"/>
</dbReference>
<feature type="region of interest" description="Disordered" evidence="1">
    <location>
        <begin position="1"/>
        <end position="82"/>
    </location>
</feature>
<evidence type="ECO:0000256" key="1">
    <source>
        <dbReference type="SAM" id="MobiDB-lite"/>
    </source>
</evidence>
<evidence type="ECO:0000313" key="2">
    <source>
        <dbReference type="Proteomes" id="UP000887540"/>
    </source>
</evidence>
<keyword evidence="2" id="KW-1185">Reference proteome</keyword>
<dbReference type="AlphaFoldDB" id="A0A914DZC5"/>
<name>A0A914DZC5_9BILA</name>